<dbReference type="Proteomes" id="UP000565078">
    <property type="component" value="Unassembled WGS sequence"/>
</dbReference>
<gene>
    <name evidence="1" type="ORF">HA254_02135</name>
</gene>
<dbReference type="AlphaFoldDB" id="A0A7J4IYR9"/>
<comment type="caution">
    <text evidence="1">The sequence shown here is derived from an EMBL/GenBank/DDBJ whole genome shotgun (WGS) entry which is preliminary data.</text>
</comment>
<sequence>MGAKEGQTTIAIFTSTRDRLAQIGKKKETYDQIINNLLDEHEKAK</sequence>
<evidence type="ECO:0000313" key="2">
    <source>
        <dbReference type="Proteomes" id="UP000565078"/>
    </source>
</evidence>
<accession>A0A7J4IYR9</accession>
<evidence type="ECO:0000313" key="1">
    <source>
        <dbReference type="EMBL" id="HIH09445.1"/>
    </source>
</evidence>
<name>A0A7J4IYR9_9ARCH</name>
<protein>
    <submittedName>
        <fullName evidence="1">Uncharacterized protein</fullName>
    </submittedName>
</protein>
<proteinExistence type="predicted"/>
<reference evidence="2" key="1">
    <citation type="journal article" date="2020" name="bioRxiv">
        <title>A rank-normalized archaeal taxonomy based on genome phylogeny resolves widespread incomplete and uneven classifications.</title>
        <authorList>
            <person name="Rinke C."/>
            <person name="Chuvochina M."/>
            <person name="Mussig A.J."/>
            <person name="Chaumeil P.-A."/>
            <person name="Waite D.W."/>
            <person name="Whitman W.B."/>
            <person name="Parks D.H."/>
            <person name="Hugenholtz P."/>
        </authorList>
    </citation>
    <scope>NUCLEOTIDE SEQUENCE [LARGE SCALE GENOMIC DNA]</scope>
</reference>
<dbReference type="EMBL" id="DUGC01000038">
    <property type="protein sequence ID" value="HIH09445.1"/>
    <property type="molecule type" value="Genomic_DNA"/>
</dbReference>
<organism evidence="1 2">
    <name type="scientific">Candidatus Iainarchaeum sp</name>
    <dbReference type="NCBI Taxonomy" id="3101447"/>
    <lineage>
        <taxon>Archaea</taxon>
        <taxon>Candidatus Iainarchaeota</taxon>
        <taxon>Candidatus Iainarchaeia</taxon>
        <taxon>Candidatus Iainarchaeales</taxon>
        <taxon>Candidatus Iainarchaeaceae</taxon>
        <taxon>Candidatus Iainarchaeum</taxon>
    </lineage>
</organism>